<gene>
    <name evidence="2" type="ORF">NDU88_006019</name>
</gene>
<organism evidence="2 3">
    <name type="scientific">Pleurodeles waltl</name>
    <name type="common">Iberian ribbed newt</name>
    <dbReference type="NCBI Taxonomy" id="8319"/>
    <lineage>
        <taxon>Eukaryota</taxon>
        <taxon>Metazoa</taxon>
        <taxon>Chordata</taxon>
        <taxon>Craniata</taxon>
        <taxon>Vertebrata</taxon>
        <taxon>Euteleostomi</taxon>
        <taxon>Amphibia</taxon>
        <taxon>Batrachia</taxon>
        <taxon>Caudata</taxon>
        <taxon>Salamandroidea</taxon>
        <taxon>Salamandridae</taxon>
        <taxon>Pleurodelinae</taxon>
        <taxon>Pleurodeles</taxon>
    </lineage>
</organism>
<sequence>MSTLTLSPVPTSSTTLIMSPPKNPRFTEKELRTMVDEILKVEPQIFGAEVQHTPIARKLELWQTIVNRVNTVGHHPRTRDDIRKRWSDLRGKVRAMASRHHIAVRKTGGGPPPTPPDYTDCVVNPSLF</sequence>
<dbReference type="GO" id="GO:0005634">
    <property type="term" value="C:nucleus"/>
    <property type="evidence" value="ECO:0007669"/>
    <property type="project" value="TreeGrafter"/>
</dbReference>
<proteinExistence type="predicted"/>
<evidence type="ECO:0000259" key="1">
    <source>
        <dbReference type="Pfam" id="PF13873"/>
    </source>
</evidence>
<name>A0AAV7MCP8_PLEWA</name>
<dbReference type="AlphaFoldDB" id="A0AAV7MCP8"/>
<dbReference type="Proteomes" id="UP001066276">
    <property type="component" value="Chromosome 10"/>
</dbReference>
<keyword evidence="3" id="KW-1185">Reference proteome</keyword>
<evidence type="ECO:0000313" key="3">
    <source>
        <dbReference type="Proteomes" id="UP001066276"/>
    </source>
</evidence>
<dbReference type="EMBL" id="JANPWB010000014">
    <property type="protein sequence ID" value="KAJ1100944.1"/>
    <property type="molecule type" value="Genomic_DNA"/>
</dbReference>
<protein>
    <recommendedName>
        <fullName evidence="1">Myb/SANT-like DNA-binding domain-containing protein</fullName>
    </recommendedName>
</protein>
<comment type="caution">
    <text evidence="2">The sequence shown here is derived from an EMBL/GenBank/DDBJ whole genome shotgun (WGS) entry which is preliminary data.</text>
</comment>
<reference evidence="2" key="1">
    <citation type="journal article" date="2022" name="bioRxiv">
        <title>Sequencing and chromosome-scale assembly of the giantPleurodeles waltlgenome.</title>
        <authorList>
            <person name="Brown T."/>
            <person name="Elewa A."/>
            <person name="Iarovenko S."/>
            <person name="Subramanian E."/>
            <person name="Araus A.J."/>
            <person name="Petzold A."/>
            <person name="Susuki M."/>
            <person name="Suzuki K.-i.T."/>
            <person name="Hayashi T."/>
            <person name="Toyoda A."/>
            <person name="Oliveira C."/>
            <person name="Osipova E."/>
            <person name="Leigh N.D."/>
            <person name="Simon A."/>
            <person name="Yun M.H."/>
        </authorList>
    </citation>
    <scope>NUCLEOTIDE SEQUENCE</scope>
    <source>
        <strain evidence="2">20211129_DDA</strain>
        <tissue evidence="2">Liver</tissue>
    </source>
</reference>
<accession>A0AAV7MCP8</accession>
<feature type="domain" description="Myb/SANT-like DNA-binding" evidence="1">
    <location>
        <begin position="23"/>
        <end position="95"/>
    </location>
</feature>
<dbReference type="Pfam" id="PF13873">
    <property type="entry name" value="Myb_DNA-bind_5"/>
    <property type="match status" value="1"/>
</dbReference>
<dbReference type="PANTHER" id="PTHR23098">
    <property type="entry name" value="AGAP001331-PA-RELATED"/>
    <property type="match status" value="1"/>
</dbReference>
<evidence type="ECO:0000313" key="2">
    <source>
        <dbReference type="EMBL" id="KAJ1100944.1"/>
    </source>
</evidence>
<dbReference type="InterPro" id="IPR028002">
    <property type="entry name" value="Myb_DNA-bind_5"/>
</dbReference>
<dbReference type="PANTHER" id="PTHR23098:SF16">
    <property type="entry name" value="REGULATORY PROTEIN ZESTE"/>
    <property type="match status" value="1"/>
</dbReference>